<dbReference type="WBParaSite" id="SPAL_0000488650.1">
    <property type="protein sequence ID" value="SPAL_0000488650.1"/>
    <property type="gene ID" value="SPAL_0000488650"/>
</dbReference>
<reference evidence="2" key="1">
    <citation type="submission" date="2017-02" db="UniProtKB">
        <authorList>
            <consortium name="WormBaseParasite"/>
        </authorList>
    </citation>
    <scope>IDENTIFICATION</scope>
</reference>
<dbReference type="AlphaFoldDB" id="A0A0N5BFX7"/>
<accession>A0A0N5BFX7</accession>
<keyword evidence="1" id="KW-1185">Reference proteome</keyword>
<evidence type="ECO:0000313" key="2">
    <source>
        <dbReference type="WBParaSite" id="SPAL_0000488650.1"/>
    </source>
</evidence>
<name>A0A0N5BFX7_STREA</name>
<proteinExistence type="predicted"/>
<sequence>MNFIFPDAYIIMSSSHIIIFDNLERDKKKFFLLSFLFQIIENKKDIDNGDAYLVVNSKA</sequence>
<protein>
    <submittedName>
        <fullName evidence="2">Uncharacterized protein</fullName>
    </submittedName>
</protein>
<evidence type="ECO:0000313" key="1">
    <source>
        <dbReference type="Proteomes" id="UP000046392"/>
    </source>
</evidence>
<dbReference type="Proteomes" id="UP000046392">
    <property type="component" value="Unplaced"/>
</dbReference>
<organism evidence="1 2">
    <name type="scientific">Strongyloides papillosus</name>
    <name type="common">Intestinal threadworm</name>
    <dbReference type="NCBI Taxonomy" id="174720"/>
    <lineage>
        <taxon>Eukaryota</taxon>
        <taxon>Metazoa</taxon>
        <taxon>Ecdysozoa</taxon>
        <taxon>Nematoda</taxon>
        <taxon>Chromadorea</taxon>
        <taxon>Rhabditida</taxon>
        <taxon>Tylenchina</taxon>
        <taxon>Panagrolaimomorpha</taxon>
        <taxon>Strongyloidoidea</taxon>
        <taxon>Strongyloididae</taxon>
        <taxon>Strongyloides</taxon>
    </lineage>
</organism>